<dbReference type="AlphaFoldDB" id="A0A1W1X2E1"/>
<dbReference type="GO" id="GO:0071111">
    <property type="term" value="F:cyclic-guanylate-specific phosphodiesterase activity"/>
    <property type="evidence" value="ECO:0007669"/>
    <property type="project" value="InterPro"/>
</dbReference>
<reference evidence="4 5" key="1">
    <citation type="submission" date="2017-04" db="EMBL/GenBank/DDBJ databases">
        <authorList>
            <person name="Afonso C.L."/>
            <person name="Miller P.J."/>
            <person name="Scott M.A."/>
            <person name="Spackman E."/>
            <person name="Goraichik I."/>
            <person name="Dimitrov K.M."/>
            <person name="Suarez D.L."/>
            <person name="Swayne D.E."/>
        </authorList>
    </citation>
    <scope>NUCLEOTIDE SEQUENCE [LARGE SCALE GENOMIC DNA]</scope>
    <source>
        <strain evidence="4 5">DSM 23236</strain>
    </source>
</reference>
<dbReference type="InterPro" id="IPR050706">
    <property type="entry name" value="Cyclic-di-GMP_PDE-like"/>
</dbReference>
<organism evidence="4 5">
    <name type="scientific">Andreprevotia lacus DSM 23236</name>
    <dbReference type="NCBI Taxonomy" id="1121001"/>
    <lineage>
        <taxon>Bacteria</taxon>
        <taxon>Pseudomonadati</taxon>
        <taxon>Pseudomonadota</taxon>
        <taxon>Betaproteobacteria</taxon>
        <taxon>Neisseriales</taxon>
        <taxon>Chitinibacteraceae</taxon>
        <taxon>Andreprevotia</taxon>
    </lineage>
</organism>
<dbReference type="Gene3D" id="3.20.20.450">
    <property type="entry name" value="EAL domain"/>
    <property type="match status" value="1"/>
</dbReference>
<dbReference type="CDD" id="cd01948">
    <property type="entry name" value="EAL"/>
    <property type="match status" value="1"/>
</dbReference>
<name>A0A1W1X2E1_9NEIS</name>
<dbReference type="STRING" id="1121001.SAMN02745857_00476"/>
<dbReference type="InterPro" id="IPR011006">
    <property type="entry name" value="CheY-like_superfamily"/>
</dbReference>
<keyword evidence="1" id="KW-0597">Phosphoprotein</keyword>
<evidence type="ECO:0000256" key="1">
    <source>
        <dbReference type="PROSITE-ProRule" id="PRU00169"/>
    </source>
</evidence>
<dbReference type="PANTHER" id="PTHR33121:SF79">
    <property type="entry name" value="CYCLIC DI-GMP PHOSPHODIESTERASE PDED-RELATED"/>
    <property type="match status" value="1"/>
</dbReference>
<dbReference type="InterPro" id="IPR001789">
    <property type="entry name" value="Sig_transdc_resp-reg_receiver"/>
</dbReference>
<feature type="domain" description="Response regulatory" evidence="2">
    <location>
        <begin position="12"/>
        <end position="134"/>
    </location>
</feature>
<dbReference type="Pfam" id="PF00072">
    <property type="entry name" value="Response_reg"/>
    <property type="match status" value="1"/>
</dbReference>
<feature type="domain" description="EAL" evidence="3">
    <location>
        <begin position="149"/>
        <end position="402"/>
    </location>
</feature>
<dbReference type="InterPro" id="IPR001633">
    <property type="entry name" value="EAL_dom"/>
</dbReference>
<proteinExistence type="predicted"/>
<dbReference type="PROSITE" id="PS50110">
    <property type="entry name" value="RESPONSE_REGULATORY"/>
    <property type="match status" value="1"/>
</dbReference>
<dbReference type="SUPFAM" id="SSF52172">
    <property type="entry name" value="CheY-like"/>
    <property type="match status" value="1"/>
</dbReference>
<dbReference type="PANTHER" id="PTHR33121">
    <property type="entry name" value="CYCLIC DI-GMP PHOSPHODIESTERASE PDEF"/>
    <property type="match status" value="1"/>
</dbReference>
<dbReference type="GO" id="GO:0000160">
    <property type="term" value="P:phosphorelay signal transduction system"/>
    <property type="evidence" value="ECO:0007669"/>
    <property type="project" value="InterPro"/>
</dbReference>
<evidence type="ECO:0000313" key="5">
    <source>
        <dbReference type="Proteomes" id="UP000192761"/>
    </source>
</evidence>
<dbReference type="SMART" id="SM00448">
    <property type="entry name" value="REC"/>
    <property type="match status" value="1"/>
</dbReference>
<gene>
    <name evidence="4" type="ORF">SAMN02745857_00476</name>
</gene>
<accession>A0A1W1X2E1</accession>
<keyword evidence="5" id="KW-1185">Reference proteome</keyword>
<dbReference type="PROSITE" id="PS50883">
    <property type="entry name" value="EAL"/>
    <property type="match status" value="1"/>
</dbReference>
<dbReference type="Gene3D" id="3.40.50.2300">
    <property type="match status" value="1"/>
</dbReference>
<dbReference type="RefSeq" id="WP_084088945.1">
    <property type="nucleotide sequence ID" value="NZ_FWXD01000002.1"/>
</dbReference>
<dbReference type="InterPro" id="IPR035919">
    <property type="entry name" value="EAL_sf"/>
</dbReference>
<evidence type="ECO:0000313" key="4">
    <source>
        <dbReference type="EMBL" id="SMC18112.1"/>
    </source>
</evidence>
<dbReference type="Pfam" id="PF00563">
    <property type="entry name" value="EAL"/>
    <property type="match status" value="1"/>
</dbReference>
<dbReference type="EMBL" id="FWXD01000002">
    <property type="protein sequence ID" value="SMC18112.1"/>
    <property type="molecule type" value="Genomic_DNA"/>
</dbReference>
<dbReference type="CDD" id="cd00156">
    <property type="entry name" value="REC"/>
    <property type="match status" value="1"/>
</dbReference>
<evidence type="ECO:0000259" key="3">
    <source>
        <dbReference type="PROSITE" id="PS50883"/>
    </source>
</evidence>
<dbReference type="SUPFAM" id="SSF141868">
    <property type="entry name" value="EAL domain-like"/>
    <property type="match status" value="1"/>
</dbReference>
<sequence length="420" mass="46082">MAAETPLPLIESLLIVDDSAVQRQHTAMLARECGITLIYEAGNGNEALELLAMLTLPPNLMIIDLEMPGMDGVELIQQLQQRGIDIPFVVASSREGALINSVETMTHALGLAVLGALQKPLSLAQLRTAFSRYDRAPGKSFAQTMDVLTPVSPAELEQAIKSGDIVPYFQPKVDMRTGMIKGVEALARWHHPSLGMIPPDRFIPLAEQEGLIYALTLAITEKSLAQAAAWNKRGLRLSVAINLSPRLLDSTSFVPEVSDMLDQHALPADQVVWEITESSVVANLGMALGTLARLRLKGFGLSIDDYGTGFSSMQQLARIPFTELKIDRSFVHGAHERHHLRVILQSALDMASRLDLVSVAEGIETLDDWRLLQDSGCALGQGFLIAKPMPAEELPQWLKGHHRNLRELRGAHALPRFNNR</sequence>
<protein>
    <submittedName>
        <fullName evidence="4">EAL domain, c-di-GMP-specific phosphodiesterase class I (Or its enzymatically inactive variant)</fullName>
    </submittedName>
</protein>
<feature type="modified residue" description="4-aspartylphosphate" evidence="1">
    <location>
        <position position="64"/>
    </location>
</feature>
<dbReference type="Proteomes" id="UP000192761">
    <property type="component" value="Unassembled WGS sequence"/>
</dbReference>
<dbReference type="OrthoDB" id="9813903at2"/>
<dbReference type="SMART" id="SM00052">
    <property type="entry name" value="EAL"/>
    <property type="match status" value="1"/>
</dbReference>
<evidence type="ECO:0000259" key="2">
    <source>
        <dbReference type="PROSITE" id="PS50110"/>
    </source>
</evidence>